<keyword evidence="3" id="KW-1185">Reference proteome</keyword>
<dbReference type="Proteomes" id="UP001054821">
    <property type="component" value="Chromosome 7"/>
</dbReference>
<reference evidence="2 3" key="1">
    <citation type="journal article" date="2022" name="G3 (Bethesda)">
        <title>Whole-genome sequence and methylome profiling of the almond [Prunus dulcis (Mill.) D.A. Webb] cultivar 'Nonpareil'.</title>
        <authorList>
            <person name="D'Amico-Willman K.M."/>
            <person name="Ouma W.Z."/>
            <person name="Meulia T."/>
            <person name="Sideli G.M."/>
            <person name="Gradziel T.M."/>
            <person name="Fresnedo-Ramirez J."/>
        </authorList>
    </citation>
    <scope>NUCLEOTIDE SEQUENCE [LARGE SCALE GENOMIC DNA]</scope>
    <source>
        <strain evidence="2">Clone GOH B32 T37-40</strain>
    </source>
</reference>
<accession>A0AAD4YSB7</accession>
<organism evidence="2 3">
    <name type="scientific">Prunus dulcis</name>
    <name type="common">Almond</name>
    <name type="synonym">Amygdalus dulcis</name>
    <dbReference type="NCBI Taxonomy" id="3755"/>
    <lineage>
        <taxon>Eukaryota</taxon>
        <taxon>Viridiplantae</taxon>
        <taxon>Streptophyta</taxon>
        <taxon>Embryophyta</taxon>
        <taxon>Tracheophyta</taxon>
        <taxon>Spermatophyta</taxon>
        <taxon>Magnoliopsida</taxon>
        <taxon>eudicotyledons</taxon>
        <taxon>Gunneridae</taxon>
        <taxon>Pentapetalae</taxon>
        <taxon>rosids</taxon>
        <taxon>fabids</taxon>
        <taxon>Rosales</taxon>
        <taxon>Rosaceae</taxon>
        <taxon>Amygdaloideae</taxon>
        <taxon>Amygdaleae</taxon>
        <taxon>Prunus</taxon>
    </lineage>
</organism>
<sequence>MMLMLLFKDLSIFSNVRRLRATKWWMNSLKGQRKQRGRKLREYIYHNVTLTWLFKSTETTNGGGGGSNGGSNKKPAEKRHFELSFHKKHKTKSSTHTCPTCLLGQMPSKKNKKLRSFTAVACVHMMMT</sequence>
<comment type="caution">
    <text evidence="2">The sequence shown here is derived from an EMBL/GenBank/DDBJ whole genome shotgun (WGS) entry which is preliminary data.</text>
</comment>
<dbReference type="EMBL" id="JAJFAZ020000007">
    <property type="protein sequence ID" value="KAI5319626.1"/>
    <property type="molecule type" value="Genomic_DNA"/>
</dbReference>
<protein>
    <submittedName>
        <fullName evidence="2">Uncharacterized protein</fullName>
    </submittedName>
</protein>
<evidence type="ECO:0000256" key="1">
    <source>
        <dbReference type="SAM" id="MobiDB-lite"/>
    </source>
</evidence>
<evidence type="ECO:0000313" key="2">
    <source>
        <dbReference type="EMBL" id="KAI5319626.1"/>
    </source>
</evidence>
<gene>
    <name evidence="2" type="ORF">L3X38_039334</name>
</gene>
<dbReference type="AlphaFoldDB" id="A0AAD4YSB7"/>
<name>A0AAD4YSB7_PRUDU</name>
<proteinExistence type="predicted"/>
<feature type="region of interest" description="Disordered" evidence="1">
    <location>
        <begin position="59"/>
        <end position="78"/>
    </location>
</feature>
<evidence type="ECO:0000313" key="3">
    <source>
        <dbReference type="Proteomes" id="UP001054821"/>
    </source>
</evidence>